<dbReference type="SUPFAM" id="SSF48576">
    <property type="entry name" value="Terpenoid synthases"/>
    <property type="match status" value="1"/>
</dbReference>
<evidence type="ECO:0000313" key="3">
    <source>
        <dbReference type="Proteomes" id="UP000585665"/>
    </source>
</evidence>
<reference evidence="2 3" key="1">
    <citation type="submission" date="2020-06" db="EMBL/GenBank/DDBJ databases">
        <title>Description of novel acetic acid bacteria.</title>
        <authorList>
            <person name="Sombolestani A."/>
        </authorList>
    </citation>
    <scope>NUCLEOTIDE SEQUENCE [LARGE SCALE GENOMIC DNA]</scope>
    <source>
        <strain evidence="2 3">LMG 27010</strain>
    </source>
</reference>
<protein>
    <submittedName>
        <fullName evidence="2">Presqualene diphosphate synthase HpnD</fullName>
        <ecNumber evidence="2">2.5.1.103</ecNumber>
    </submittedName>
</protein>
<proteinExistence type="predicted"/>
<dbReference type="Pfam" id="PF00494">
    <property type="entry name" value="SQS_PSY"/>
    <property type="match status" value="1"/>
</dbReference>
<dbReference type="Gene3D" id="1.10.600.10">
    <property type="entry name" value="Farnesyl Diphosphate Synthase"/>
    <property type="match status" value="1"/>
</dbReference>
<dbReference type="GO" id="GO:0051996">
    <property type="term" value="F:squalene synthase [NAD(P)H] activity"/>
    <property type="evidence" value="ECO:0007669"/>
    <property type="project" value="InterPro"/>
</dbReference>
<dbReference type="EC" id="2.5.1.103" evidence="2"/>
<dbReference type="PANTHER" id="PTHR31480">
    <property type="entry name" value="BIFUNCTIONAL LYCOPENE CYCLASE/PHYTOENE SYNTHASE"/>
    <property type="match status" value="1"/>
</dbReference>
<dbReference type="InterPro" id="IPR008949">
    <property type="entry name" value="Isoprenoid_synthase_dom_sf"/>
</dbReference>
<comment type="caution">
    <text evidence="2">The sequence shown here is derived from an EMBL/GenBank/DDBJ whole genome shotgun (WGS) entry which is preliminary data.</text>
</comment>
<keyword evidence="1 2" id="KW-0808">Transferase</keyword>
<dbReference type="InterPro" id="IPR002060">
    <property type="entry name" value="Squ/phyt_synthse"/>
</dbReference>
<dbReference type="PROSITE" id="PS01045">
    <property type="entry name" value="SQUALEN_PHYTOEN_SYN_2"/>
    <property type="match status" value="1"/>
</dbReference>
<dbReference type="EMBL" id="JABXXR010000132">
    <property type="protein sequence ID" value="NVN41463.1"/>
    <property type="molecule type" value="Genomic_DNA"/>
</dbReference>
<dbReference type="SFLD" id="SFLDG01212">
    <property type="entry name" value="Phytoene_synthase_like"/>
    <property type="match status" value="1"/>
</dbReference>
<name>A0A850PF42_9PROT</name>
<accession>A0A850PF42</accession>
<evidence type="ECO:0000313" key="2">
    <source>
        <dbReference type="EMBL" id="NVN41463.1"/>
    </source>
</evidence>
<dbReference type="PROSITE" id="PS01044">
    <property type="entry name" value="SQUALEN_PHYTOEN_SYN_1"/>
    <property type="match status" value="1"/>
</dbReference>
<dbReference type="InterPro" id="IPR033904">
    <property type="entry name" value="Trans_IPPS_HH"/>
</dbReference>
<organism evidence="2 3">
    <name type="scientific">Ameyamaea chiangmaiensis</name>
    <dbReference type="NCBI Taxonomy" id="442969"/>
    <lineage>
        <taxon>Bacteria</taxon>
        <taxon>Pseudomonadati</taxon>
        <taxon>Pseudomonadota</taxon>
        <taxon>Alphaproteobacteria</taxon>
        <taxon>Acetobacterales</taxon>
        <taxon>Acetobacteraceae</taxon>
        <taxon>Ameyamaea</taxon>
    </lineage>
</organism>
<dbReference type="Proteomes" id="UP000585665">
    <property type="component" value="Unassembled WGS sequence"/>
</dbReference>
<dbReference type="SFLD" id="SFLDS00005">
    <property type="entry name" value="Isoprenoid_Synthase_Type_I"/>
    <property type="match status" value="1"/>
</dbReference>
<dbReference type="InterPro" id="IPR019845">
    <property type="entry name" value="Squalene/phytoene_synthase_CS"/>
</dbReference>
<sequence>MIVTGSGTSFAKGMQILSPDRRYGMFAVYAFCRVVDDIADGDAPMADKRTALDAWRVRIAALYEGMTNDALDRVLRAAIMRFGLRREDFEAVIDGMQMDAEAPVVAPDEATFDLYCDRVASAVGRLSVRVFGDASPMADRVAHHLGRALQFTNILRDIAEDARIGRLYLPRELLVRFGVPADPARVLDAPGLPGLCAVLAGRAHDHFRAAAQAMAACDRVAMRPARIMGASYAAILSGLERRGWDRPRVRVSVSKPRKIAAVARAYFG</sequence>
<gene>
    <name evidence="2" type="primary">hpnD</name>
    <name evidence="2" type="ORF">HUK82_12940</name>
</gene>
<keyword evidence="3" id="KW-1185">Reference proteome</keyword>
<dbReference type="AlphaFoldDB" id="A0A850PF42"/>
<dbReference type="InterPro" id="IPR017828">
    <property type="entry name" value="SQ_synth_HpnD-like"/>
</dbReference>
<dbReference type="GO" id="GO:0016117">
    <property type="term" value="P:carotenoid biosynthetic process"/>
    <property type="evidence" value="ECO:0007669"/>
    <property type="project" value="InterPro"/>
</dbReference>
<dbReference type="SFLD" id="SFLDG01018">
    <property type="entry name" value="Squalene/Phytoene_Synthase_Lik"/>
    <property type="match status" value="1"/>
</dbReference>
<dbReference type="InterPro" id="IPR044843">
    <property type="entry name" value="Trans_IPPS_bact-type"/>
</dbReference>
<evidence type="ECO:0000256" key="1">
    <source>
        <dbReference type="ARBA" id="ARBA00022679"/>
    </source>
</evidence>
<dbReference type="CDD" id="cd00683">
    <property type="entry name" value="Trans_IPPS_HH"/>
    <property type="match status" value="1"/>
</dbReference>
<dbReference type="GO" id="GO:0004311">
    <property type="term" value="F:geranylgeranyl diphosphate synthase activity"/>
    <property type="evidence" value="ECO:0007669"/>
    <property type="project" value="InterPro"/>
</dbReference>
<dbReference type="NCBIfam" id="TIGR03465">
    <property type="entry name" value="HpnD"/>
    <property type="match status" value="1"/>
</dbReference>